<gene>
    <name evidence="1" type="ORF">ISS97_01790</name>
</gene>
<organism evidence="1 2">
    <name type="scientific">Dyella koreensis</name>
    <dbReference type="NCBI Taxonomy" id="311235"/>
    <lineage>
        <taxon>Bacteria</taxon>
        <taxon>Pseudomonadati</taxon>
        <taxon>Pseudomonadota</taxon>
        <taxon>Gammaproteobacteria</taxon>
        <taxon>Lysobacterales</taxon>
        <taxon>Rhodanobacteraceae</taxon>
        <taxon>Dyella</taxon>
    </lineage>
</organism>
<sequence>MSEPEIYCPLCTWRPVGSSRWLCSPRMGGCGTQWNTFWTGGICPGCSYRWEITVCLACKQFSLHEDWYHWPEGQAKGRERRLETEQP</sequence>
<accession>A0ABW8K1D7</accession>
<dbReference type="RefSeq" id="WP_379987609.1">
    <property type="nucleotide sequence ID" value="NZ_JADIKD010000005.1"/>
</dbReference>
<evidence type="ECO:0000313" key="2">
    <source>
        <dbReference type="Proteomes" id="UP001620408"/>
    </source>
</evidence>
<evidence type="ECO:0008006" key="3">
    <source>
        <dbReference type="Google" id="ProtNLM"/>
    </source>
</evidence>
<keyword evidence="2" id="KW-1185">Reference proteome</keyword>
<reference evidence="1 2" key="1">
    <citation type="submission" date="2020-10" db="EMBL/GenBank/DDBJ databases">
        <title>Phylogeny of dyella-like bacteria.</title>
        <authorList>
            <person name="Fu J."/>
        </authorList>
    </citation>
    <scope>NUCLEOTIDE SEQUENCE [LARGE SCALE GENOMIC DNA]</scope>
    <source>
        <strain evidence="1 2">BB4</strain>
    </source>
</reference>
<proteinExistence type="predicted"/>
<dbReference type="Proteomes" id="UP001620408">
    <property type="component" value="Unassembled WGS sequence"/>
</dbReference>
<comment type="caution">
    <text evidence="1">The sequence shown here is derived from an EMBL/GenBank/DDBJ whole genome shotgun (WGS) entry which is preliminary data.</text>
</comment>
<protein>
    <recommendedName>
        <fullName evidence="3">DUF3795 domain-containing protein</fullName>
    </recommendedName>
</protein>
<name>A0ABW8K1D7_9GAMM</name>
<dbReference type="EMBL" id="JADIKD010000005">
    <property type="protein sequence ID" value="MFK2915981.1"/>
    <property type="molecule type" value="Genomic_DNA"/>
</dbReference>
<evidence type="ECO:0000313" key="1">
    <source>
        <dbReference type="EMBL" id="MFK2915981.1"/>
    </source>
</evidence>